<dbReference type="InterPro" id="IPR020864">
    <property type="entry name" value="MACPF"/>
</dbReference>
<dbReference type="GO" id="GO:2000031">
    <property type="term" value="P:regulation of salicylic acid mediated signaling pathway"/>
    <property type="evidence" value="ECO:0007669"/>
    <property type="project" value="InterPro"/>
</dbReference>
<dbReference type="SMART" id="SM00457">
    <property type="entry name" value="MACPF"/>
    <property type="match status" value="1"/>
</dbReference>
<dbReference type="GO" id="GO:0009626">
    <property type="term" value="P:plant-type hypersensitive response"/>
    <property type="evidence" value="ECO:0007669"/>
    <property type="project" value="TreeGrafter"/>
</dbReference>
<dbReference type="AlphaFoldDB" id="A0AAN8Z1U1"/>
<sequence length="611" mass="68070">MEFVRRSQMNPQSAAEKAVSVIGFGYDLATDLRLTGCKPGPSGSRLIDLDETLTRELVLPGGVVVHNVSTSIKCDKGERTRFSSDVLSFNEMSKQFNQELSLSSKIPSGLFYSMFNFKGCWQKDATSTKSLAFDGWFISLYNIALTKSQITLSEHVKQDIPTTWDSVALAEFIEKYGTHIIVGVKMGGKDVIHIKQLQRSNLQPTDVQKLLKKLADERFLEDASRSINQNTDELIRKQKDAPSVAWDLPAAFANSMRPLVNSHSKTDDILSIHVRRGGVDHGQSHNHWLSTISESPNVISMSFVPITSLLTGVRGSGFLSHAINLYLRYKPPIEELHQFLEFQLPRQWAPVYGDLPLVRQRKRQACPSLQFTFMGPKLYVNTSKVDAGNRPVTGIRLYLEGRKSDHLAIHLQHLSTLPKVLQLSDDHTYEPVNEPPERGYIVPVKWNIFSHVCTAPVQYNGARIDDSASIVTRAWLEVKVVGMRKVLFLRLGFSMVASAKIRRSEWDAPVSQSKKFGAISMLISTRFSAGLTPPEQPAKVDLNSAVYPGGPPMPKKAPKASSLVDTKEMVRGPEDMPGYWVVTGAKLCVENGKISLIAKYSLLTIMSEEDS</sequence>
<feature type="domain" description="MACPF" evidence="1">
    <location>
        <begin position="5"/>
        <end position="340"/>
    </location>
</feature>
<comment type="caution">
    <text evidence="2">The sequence shown here is derived from an EMBL/GenBank/DDBJ whole genome shotgun (WGS) entry which is preliminary data.</text>
</comment>
<dbReference type="PANTHER" id="PTHR33199:SF8">
    <property type="entry name" value="MACPF DOMAIN-CONTAINING PROTEIN NSL1"/>
    <property type="match status" value="1"/>
</dbReference>
<protein>
    <submittedName>
        <fullName evidence="2">Membrane attack complex component/perforin (MACPF) domain</fullName>
    </submittedName>
</protein>
<organism evidence="2 3">
    <name type="scientific">Dillenia turbinata</name>
    <dbReference type="NCBI Taxonomy" id="194707"/>
    <lineage>
        <taxon>Eukaryota</taxon>
        <taxon>Viridiplantae</taxon>
        <taxon>Streptophyta</taxon>
        <taxon>Embryophyta</taxon>
        <taxon>Tracheophyta</taxon>
        <taxon>Spermatophyta</taxon>
        <taxon>Magnoliopsida</taxon>
        <taxon>eudicotyledons</taxon>
        <taxon>Gunneridae</taxon>
        <taxon>Pentapetalae</taxon>
        <taxon>Dilleniales</taxon>
        <taxon>Dilleniaceae</taxon>
        <taxon>Dillenia</taxon>
    </lineage>
</organism>
<dbReference type="InterPro" id="IPR044663">
    <property type="entry name" value="CAD1/NSL1-like"/>
</dbReference>
<reference evidence="2 3" key="1">
    <citation type="submission" date="2023-12" db="EMBL/GenBank/DDBJ databases">
        <title>A high-quality genome assembly for Dillenia turbinata (Dilleniales).</title>
        <authorList>
            <person name="Chanderbali A."/>
        </authorList>
    </citation>
    <scope>NUCLEOTIDE SEQUENCE [LARGE SCALE GENOMIC DNA]</scope>
    <source>
        <strain evidence="2">LSX21</strain>
        <tissue evidence="2">Leaf</tissue>
    </source>
</reference>
<evidence type="ECO:0000313" key="2">
    <source>
        <dbReference type="EMBL" id="KAK6917598.1"/>
    </source>
</evidence>
<dbReference type="GO" id="GO:0005886">
    <property type="term" value="C:plasma membrane"/>
    <property type="evidence" value="ECO:0007669"/>
    <property type="project" value="TreeGrafter"/>
</dbReference>
<accession>A0AAN8Z1U1</accession>
<evidence type="ECO:0000259" key="1">
    <source>
        <dbReference type="PROSITE" id="PS51412"/>
    </source>
</evidence>
<name>A0AAN8Z1U1_9MAGN</name>
<gene>
    <name evidence="2" type="ORF">RJ641_018349</name>
</gene>
<dbReference type="Proteomes" id="UP001370490">
    <property type="component" value="Unassembled WGS sequence"/>
</dbReference>
<dbReference type="EMBL" id="JBAMMX010000023">
    <property type="protein sequence ID" value="KAK6917598.1"/>
    <property type="molecule type" value="Genomic_DNA"/>
</dbReference>
<dbReference type="Pfam" id="PF01823">
    <property type="entry name" value="MACPF"/>
    <property type="match status" value="1"/>
</dbReference>
<evidence type="ECO:0000313" key="3">
    <source>
        <dbReference type="Proteomes" id="UP001370490"/>
    </source>
</evidence>
<dbReference type="PROSITE" id="PS51412">
    <property type="entry name" value="MACPF_2"/>
    <property type="match status" value="1"/>
</dbReference>
<dbReference type="PANTHER" id="PTHR33199">
    <property type="entry name" value="MACPF DOMAIN-CONTAINING PROTEIN CAD1"/>
    <property type="match status" value="1"/>
</dbReference>
<proteinExistence type="predicted"/>
<keyword evidence="3" id="KW-1185">Reference proteome</keyword>